<feature type="non-terminal residue" evidence="1">
    <location>
        <position position="64"/>
    </location>
</feature>
<proteinExistence type="predicted"/>
<name>A0AA36IKA5_9DINO</name>
<evidence type="ECO:0000313" key="2">
    <source>
        <dbReference type="Proteomes" id="UP001178507"/>
    </source>
</evidence>
<evidence type="ECO:0000313" key="1">
    <source>
        <dbReference type="EMBL" id="CAJ1388283.1"/>
    </source>
</evidence>
<accession>A0AA36IKA5</accession>
<comment type="caution">
    <text evidence="1">The sequence shown here is derived from an EMBL/GenBank/DDBJ whole genome shotgun (WGS) entry which is preliminary data.</text>
</comment>
<organism evidence="1 2">
    <name type="scientific">Effrenium voratum</name>
    <dbReference type="NCBI Taxonomy" id="2562239"/>
    <lineage>
        <taxon>Eukaryota</taxon>
        <taxon>Sar</taxon>
        <taxon>Alveolata</taxon>
        <taxon>Dinophyceae</taxon>
        <taxon>Suessiales</taxon>
        <taxon>Symbiodiniaceae</taxon>
        <taxon>Effrenium</taxon>
    </lineage>
</organism>
<reference evidence="1" key="1">
    <citation type="submission" date="2023-08" db="EMBL/GenBank/DDBJ databases">
        <authorList>
            <person name="Chen Y."/>
            <person name="Shah S."/>
            <person name="Dougan E. K."/>
            <person name="Thang M."/>
            <person name="Chan C."/>
        </authorList>
    </citation>
    <scope>NUCLEOTIDE SEQUENCE</scope>
</reference>
<dbReference type="EMBL" id="CAUJNA010001665">
    <property type="protein sequence ID" value="CAJ1388283.1"/>
    <property type="molecule type" value="Genomic_DNA"/>
</dbReference>
<protein>
    <submittedName>
        <fullName evidence="1">Uncharacterized protein</fullName>
    </submittedName>
</protein>
<dbReference type="Proteomes" id="UP001178507">
    <property type="component" value="Unassembled WGS sequence"/>
</dbReference>
<gene>
    <name evidence="1" type="ORF">EVOR1521_LOCUS14185</name>
</gene>
<sequence>SAALQPSAAVSAVWVRQLKSLDGKEFIGNAFQVKGVLANAVDDLKEAMRSEAGWQVRYCLGLAL</sequence>
<dbReference type="AlphaFoldDB" id="A0AA36IKA5"/>
<keyword evidence="2" id="KW-1185">Reference proteome</keyword>